<name>A0A2Y9KJC8_ENHLU</name>
<evidence type="ECO:0000313" key="3">
    <source>
        <dbReference type="RefSeq" id="XP_022369410.1"/>
    </source>
</evidence>
<dbReference type="KEGG" id="elk:111154223"/>
<accession>A0A2Y9KJC8</accession>
<dbReference type="RefSeq" id="XP_022369410.1">
    <property type="nucleotide sequence ID" value="XM_022513702.1"/>
</dbReference>
<organism evidence="2 3">
    <name type="scientific">Enhydra lutris kenyoni</name>
    <name type="common">northern sea otter</name>
    <dbReference type="NCBI Taxonomy" id="391180"/>
    <lineage>
        <taxon>Eukaryota</taxon>
        <taxon>Metazoa</taxon>
        <taxon>Chordata</taxon>
        <taxon>Craniata</taxon>
        <taxon>Vertebrata</taxon>
        <taxon>Euteleostomi</taxon>
        <taxon>Mammalia</taxon>
        <taxon>Eutheria</taxon>
        <taxon>Laurasiatheria</taxon>
        <taxon>Carnivora</taxon>
        <taxon>Caniformia</taxon>
        <taxon>Musteloidea</taxon>
        <taxon>Mustelidae</taxon>
        <taxon>Lutrinae</taxon>
        <taxon>Enhydra</taxon>
    </lineage>
</organism>
<feature type="compositionally biased region" description="Basic and acidic residues" evidence="1">
    <location>
        <begin position="128"/>
        <end position="144"/>
    </location>
</feature>
<proteinExistence type="predicted"/>
<evidence type="ECO:0000313" key="2">
    <source>
        <dbReference type="Proteomes" id="UP000248482"/>
    </source>
</evidence>
<feature type="compositionally biased region" description="Basic and acidic residues" evidence="1">
    <location>
        <begin position="109"/>
        <end position="119"/>
    </location>
</feature>
<keyword evidence="2" id="KW-1185">Reference proteome</keyword>
<dbReference type="AlphaFoldDB" id="A0A2Y9KJC8"/>
<gene>
    <name evidence="3" type="primary">LOC111154223</name>
</gene>
<feature type="region of interest" description="Disordered" evidence="1">
    <location>
        <begin position="1"/>
        <end position="146"/>
    </location>
</feature>
<dbReference type="GeneID" id="111154223"/>
<evidence type="ECO:0000256" key="1">
    <source>
        <dbReference type="SAM" id="MobiDB-lite"/>
    </source>
</evidence>
<dbReference type="Proteomes" id="UP000248482">
    <property type="component" value="Unplaced"/>
</dbReference>
<reference evidence="3" key="1">
    <citation type="submission" date="2025-08" db="UniProtKB">
        <authorList>
            <consortium name="RefSeq"/>
        </authorList>
    </citation>
    <scope>IDENTIFICATION</scope>
    <source>
        <tissue evidence="3">Blood</tissue>
    </source>
</reference>
<protein>
    <submittedName>
        <fullName evidence="3">Uncharacterized protein LOC111154223</fullName>
    </submittedName>
</protein>
<sequence length="289" mass="30453">MRVPPFGPGVDRGRAGRGHLAAAVPDGGPGGRGHSRSLLSADGRHERAGGPRSLWVPPLAVRTAGVGRAGSGHPLVPTDSTSGERECCGPPRPWAEPGSRPSVCPADVTRWDSRQESKKGAVRPGPGDGEKHRAAKHGPCDLRHRSPVPVALGTLRHRLSFTHLCRTSDRRPADPRRKVVPQRALGVSNLPPSQRPSHKPGLTCPAGGADTCDLRLFAHTQLAAAAYGPRSVAGALRSLCTSGTSSPAEPSQRPTVSFSLQMPGCATPGDHVTLLGLEWQRLSPQLSWF</sequence>